<protein>
    <submittedName>
        <fullName evidence="1">NAD(P)H azoreductase</fullName>
        <ecNumber evidence="1">1.7.-.-</ecNumber>
    </submittedName>
</protein>
<dbReference type="Pfam" id="PF13460">
    <property type="entry name" value="NAD_binding_10"/>
    <property type="match status" value="1"/>
</dbReference>
<dbReference type="Gene3D" id="3.40.50.720">
    <property type="entry name" value="NAD(P)-binding Rossmann-like Domain"/>
    <property type="match status" value="1"/>
</dbReference>
<accession>A0A221W2N4</accession>
<dbReference type="AlphaFoldDB" id="A0A221W2N4"/>
<dbReference type="EMBL" id="CP022521">
    <property type="protein sequence ID" value="ASO20025.1"/>
    <property type="molecule type" value="Genomic_DNA"/>
</dbReference>
<dbReference type="SUPFAM" id="SSF51735">
    <property type="entry name" value="NAD(P)-binding Rossmann-fold domains"/>
    <property type="match status" value="1"/>
</dbReference>
<organism evidence="1 2">
    <name type="scientific">Actinoalloteichus hoggarensis</name>
    <dbReference type="NCBI Taxonomy" id="1470176"/>
    <lineage>
        <taxon>Bacteria</taxon>
        <taxon>Bacillati</taxon>
        <taxon>Actinomycetota</taxon>
        <taxon>Actinomycetes</taxon>
        <taxon>Pseudonocardiales</taxon>
        <taxon>Pseudonocardiaceae</taxon>
        <taxon>Actinoalloteichus</taxon>
    </lineage>
</organism>
<keyword evidence="2" id="KW-1185">Reference proteome</keyword>
<evidence type="ECO:0000313" key="1">
    <source>
        <dbReference type="EMBL" id="ASO20025.1"/>
    </source>
</evidence>
<dbReference type="GO" id="GO:0016491">
    <property type="term" value="F:oxidoreductase activity"/>
    <property type="evidence" value="ECO:0007669"/>
    <property type="project" value="UniProtKB-KW"/>
</dbReference>
<evidence type="ECO:0000313" key="2">
    <source>
        <dbReference type="Proteomes" id="UP000204221"/>
    </source>
</evidence>
<dbReference type="Proteomes" id="UP000204221">
    <property type="component" value="Chromosome"/>
</dbReference>
<dbReference type="RefSeq" id="WP_093941423.1">
    <property type="nucleotide sequence ID" value="NZ_CP022521.1"/>
</dbReference>
<dbReference type="Gene3D" id="3.90.25.10">
    <property type="entry name" value="UDP-galactose 4-epimerase, domain 1"/>
    <property type="match status" value="1"/>
</dbReference>
<keyword evidence="1" id="KW-0560">Oxidoreductase</keyword>
<name>A0A221W2N4_9PSEU</name>
<reference evidence="1 2" key="1">
    <citation type="submission" date="2017-07" db="EMBL/GenBank/DDBJ databases">
        <title>Complete genome sequence of Actinoalloteichus hoggarensis DSM 45943, type strain of Actinoalloteichus hoggarensis.</title>
        <authorList>
            <person name="Ruckert C."/>
            <person name="Nouioui I."/>
            <person name="Willmese J."/>
            <person name="van Wezel G."/>
            <person name="Klenk H.-P."/>
            <person name="Kalinowski J."/>
            <person name="Zotchev S.B."/>
        </authorList>
    </citation>
    <scope>NUCLEOTIDE SEQUENCE [LARGE SCALE GENOMIC DNA]</scope>
    <source>
        <strain evidence="1 2">DSM 45943</strain>
    </source>
</reference>
<dbReference type="OrthoDB" id="3207931at2"/>
<dbReference type="KEGG" id="ahg:AHOG_11910"/>
<dbReference type="PANTHER" id="PTHR43162">
    <property type="match status" value="1"/>
</dbReference>
<dbReference type="InterPro" id="IPR036291">
    <property type="entry name" value="NAD(P)-bd_dom_sf"/>
</dbReference>
<dbReference type="InterPro" id="IPR016040">
    <property type="entry name" value="NAD(P)-bd_dom"/>
</dbReference>
<sequence>MTEPTRILVIGATGNIGGEVAALLARRDIPVRALVRRPEAARLPVGVEAARGDLTDLATLRAASSGVDAVYLTWPLDSPELAPAIMAVLSESVRRVVLLSSLAVDDDLDEQDNAIGELHAAVEAAVRRSGLEWTFLRPAEFAANTLRWADEIRGESVVRDAFGEAAGTMIHERDIAEVAVHALRDPDHHGRVHVLTGTQALTQIEQVHILGDVIGRPLRWEEISPEVTRERLTTWLSESFADVMLAGRATMVDEPLGPIATVWDAVGTPARSFRQWAIDHADDFR</sequence>
<dbReference type="EC" id="1.7.-.-" evidence="1"/>
<dbReference type="PANTHER" id="PTHR43162:SF1">
    <property type="entry name" value="PRESTALK A DIFFERENTIATION PROTEIN A"/>
    <property type="match status" value="1"/>
</dbReference>
<dbReference type="InterPro" id="IPR051604">
    <property type="entry name" value="Ergot_Alk_Oxidoreductase"/>
</dbReference>
<proteinExistence type="predicted"/>
<gene>
    <name evidence="1" type="primary">azoB6</name>
    <name evidence="1" type="ORF">AHOG_11910</name>
</gene>